<protein>
    <recommendedName>
        <fullName evidence="5">DUF4190 domain-containing protein</fullName>
    </recommendedName>
</protein>
<comment type="caution">
    <text evidence="3">The sequence shown here is derived from an EMBL/GenBank/DDBJ whole genome shotgun (WGS) entry which is preliminary data.</text>
</comment>
<dbReference type="Proteomes" id="UP000605670">
    <property type="component" value="Unassembled WGS sequence"/>
</dbReference>
<gene>
    <name evidence="3" type="ORF">GCM10011366_26470</name>
</gene>
<sequence length="124" mass="12710">MSSVQPPPLPGQGTGREPDNPYTPAPQAAWGAPAAYTTHPKGATVLVLGILGVTVLPFLGPFAWAMSRRALREADASPVPVANRSSLQAGLILGIIGTAFLVLGALWFGAMVMLLVTMGAGMMG</sequence>
<dbReference type="EMBL" id="BMEM01000004">
    <property type="protein sequence ID" value="GGF57309.1"/>
    <property type="molecule type" value="Genomic_DNA"/>
</dbReference>
<evidence type="ECO:0000256" key="2">
    <source>
        <dbReference type="SAM" id="Phobius"/>
    </source>
</evidence>
<feature type="region of interest" description="Disordered" evidence="1">
    <location>
        <begin position="1"/>
        <end position="26"/>
    </location>
</feature>
<evidence type="ECO:0000313" key="4">
    <source>
        <dbReference type="Proteomes" id="UP000605670"/>
    </source>
</evidence>
<feature type="transmembrane region" description="Helical" evidence="2">
    <location>
        <begin position="43"/>
        <end position="66"/>
    </location>
</feature>
<keyword evidence="4" id="KW-1185">Reference proteome</keyword>
<dbReference type="RefSeq" id="WP_188431520.1">
    <property type="nucleotide sequence ID" value="NZ_BAABKH010000014.1"/>
</dbReference>
<evidence type="ECO:0008006" key="5">
    <source>
        <dbReference type="Google" id="ProtNLM"/>
    </source>
</evidence>
<keyword evidence="2" id="KW-0472">Membrane</keyword>
<name>A0A917F787_9MICO</name>
<dbReference type="AlphaFoldDB" id="A0A917F787"/>
<feature type="compositionally biased region" description="Pro residues" evidence="1">
    <location>
        <begin position="1"/>
        <end position="10"/>
    </location>
</feature>
<evidence type="ECO:0000256" key="1">
    <source>
        <dbReference type="SAM" id="MobiDB-lite"/>
    </source>
</evidence>
<keyword evidence="2" id="KW-1133">Transmembrane helix</keyword>
<proteinExistence type="predicted"/>
<keyword evidence="2" id="KW-0812">Transmembrane</keyword>
<feature type="transmembrane region" description="Helical" evidence="2">
    <location>
        <begin position="87"/>
        <end position="116"/>
    </location>
</feature>
<organism evidence="3 4">
    <name type="scientific">Ornithinimicrobium tianjinense</name>
    <dbReference type="NCBI Taxonomy" id="1195761"/>
    <lineage>
        <taxon>Bacteria</taxon>
        <taxon>Bacillati</taxon>
        <taxon>Actinomycetota</taxon>
        <taxon>Actinomycetes</taxon>
        <taxon>Micrococcales</taxon>
        <taxon>Ornithinimicrobiaceae</taxon>
        <taxon>Ornithinimicrobium</taxon>
    </lineage>
</organism>
<evidence type="ECO:0000313" key="3">
    <source>
        <dbReference type="EMBL" id="GGF57309.1"/>
    </source>
</evidence>
<accession>A0A917F787</accession>
<reference evidence="3" key="2">
    <citation type="submission" date="2020-09" db="EMBL/GenBank/DDBJ databases">
        <authorList>
            <person name="Sun Q."/>
            <person name="Zhou Y."/>
        </authorList>
    </citation>
    <scope>NUCLEOTIDE SEQUENCE</scope>
    <source>
        <strain evidence="3">CGMCC 1.12160</strain>
    </source>
</reference>
<reference evidence="3" key="1">
    <citation type="journal article" date="2014" name="Int. J. Syst. Evol. Microbiol.">
        <title>Complete genome sequence of Corynebacterium casei LMG S-19264T (=DSM 44701T), isolated from a smear-ripened cheese.</title>
        <authorList>
            <consortium name="US DOE Joint Genome Institute (JGI-PGF)"/>
            <person name="Walter F."/>
            <person name="Albersmeier A."/>
            <person name="Kalinowski J."/>
            <person name="Ruckert C."/>
        </authorList>
    </citation>
    <scope>NUCLEOTIDE SEQUENCE</scope>
    <source>
        <strain evidence="3">CGMCC 1.12160</strain>
    </source>
</reference>